<dbReference type="PROSITE" id="PS50931">
    <property type="entry name" value="HTH_LYSR"/>
    <property type="match status" value="1"/>
</dbReference>
<dbReference type="OrthoDB" id="5289754at2"/>
<dbReference type="SUPFAM" id="SSF53850">
    <property type="entry name" value="Periplasmic binding protein-like II"/>
    <property type="match status" value="1"/>
</dbReference>
<dbReference type="FunFam" id="1.10.10.10:FF:000001">
    <property type="entry name" value="LysR family transcriptional regulator"/>
    <property type="match status" value="1"/>
</dbReference>
<protein>
    <submittedName>
        <fullName evidence="6">LysR family transcriptional regulator</fullName>
    </submittedName>
</protein>
<dbReference type="Gene3D" id="1.10.10.10">
    <property type="entry name" value="Winged helix-like DNA-binding domain superfamily/Winged helix DNA-binding domain"/>
    <property type="match status" value="1"/>
</dbReference>
<evidence type="ECO:0000256" key="4">
    <source>
        <dbReference type="ARBA" id="ARBA00023163"/>
    </source>
</evidence>
<dbReference type="InterPro" id="IPR036388">
    <property type="entry name" value="WH-like_DNA-bd_sf"/>
</dbReference>
<accession>A0A0J8XXF3</accession>
<keyword evidence="4" id="KW-0804">Transcription</keyword>
<dbReference type="CDD" id="cd05466">
    <property type="entry name" value="PBP2_LTTR_substrate"/>
    <property type="match status" value="1"/>
</dbReference>
<dbReference type="InterPro" id="IPR036390">
    <property type="entry name" value="WH_DNA-bd_sf"/>
</dbReference>
<keyword evidence="2" id="KW-0805">Transcription regulation</keyword>
<evidence type="ECO:0000313" key="7">
    <source>
        <dbReference type="Proteomes" id="UP000240481"/>
    </source>
</evidence>
<dbReference type="InterPro" id="IPR000847">
    <property type="entry name" value="LysR_HTH_N"/>
</dbReference>
<keyword evidence="7" id="KW-1185">Reference proteome</keyword>
<comment type="similarity">
    <text evidence="1">Belongs to the LysR transcriptional regulatory family.</text>
</comment>
<dbReference type="GO" id="GO:0000976">
    <property type="term" value="F:transcription cis-regulatory region binding"/>
    <property type="evidence" value="ECO:0007669"/>
    <property type="project" value="TreeGrafter"/>
</dbReference>
<evidence type="ECO:0000259" key="5">
    <source>
        <dbReference type="PROSITE" id="PS50931"/>
    </source>
</evidence>
<name>A0A0J8XXF3_9GAMM</name>
<dbReference type="Pfam" id="PF03466">
    <property type="entry name" value="LysR_substrate"/>
    <property type="match status" value="1"/>
</dbReference>
<evidence type="ECO:0000313" key="6">
    <source>
        <dbReference type="EMBL" id="PSW23013.1"/>
    </source>
</evidence>
<dbReference type="PANTHER" id="PTHR30126:SF99">
    <property type="entry name" value="TRANSCRIPTIONAL REGULATOR LYSR FAMILY"/>
    <property type="match status" value="1"/>
</dbReference>
<keyword evidence="3" id="KW-0238">DNA-binding</keyword>
<dbReference type="RefSeq" id="WP_048899375.1">
    <property type="nucleotide sequence ID" value="NZ_AP024853.1"/>
</dbReference>
<dbReference type="Proteomes" id="UP000240481">
    <property type="component" value="Unassembled WGS sequence"/>
</dbReference>
<dbReference type="PANTHER" id="PTHR30126">
    <property type="entry name" value="HTH-TYPE TRANSCRIPTIONAL REGULATOR"/>
    <property type="match status" value="1"/>
</dbReference>
<comment type="caution">
    <text evidence="6">The sequence shown here is derived from an EMBL/GenBank/DDBJ whole genome shotgun (WGS) entry which is preliminary data.</text>
</comment>
<organism evidence="6 7">
    <name type="scientific">Photobacterium swingsii</name>
    <dbReference type="NCBI Taxonomy" id="680026"/>
    <lineage>
        <taxon>Bacteria</taxon>
        <taxon>Pseudomonadati</taxon>
        <taxon>Pseudomonadota</taxon>
        <taxon>Gammaproteobacteria</taxon>
        <taxon>Vibrionales</taxon>
        <taxon>Vibrionaceae</taxon>
        <taxon>Photobacterium</taxon>
    </lineage>
</organism>
<dbReference type="GO" id="GO:0003700">
    <property type="term" value="F:DNA-binding transcription factor activity"/>
    <property type="evidence" value="ECO:0007669"/>
    <property type="project" value="InterPro"/>
</dbReference>
<dbReference type="Pfam" id="PF00126">
    <property type="entry name" value="HTH_1"/>
    <property type="match status" value="1"/>
</dbReference>
<dbReference type="Gene3D" id="3.40.190.10">
    <property type="entry name" value="Periplasmic binding protein-like II"/>
    <property type="match status" value="2"/>
</dbReference>
<evidence type="ECO:0000256" key="2">
    <source>
        <dbReference type="ARBA" id="ARBA00023015"/>
    </source>
</evidence>
<feature type="domain" description="HTH lysR-type" evidence="5">
    <location>
        <begin position="2"/>
        <end position="59"/>
    </location>
</feature>
<reference evidence="6 7" key="1">
    <citation type="submission" date="2018-01" db="EMBL/GenBank/DDBJ databases">
        <title>Whole genome sequencing of Histamine producing bacteria.</title>
        <authorList>
            <person name="Butler K."/>
        </authorList>
    </citation>
    <scope>NUCLEOTIDE SEQUENCE [LARGE SCALE GENOMIC DNA]</scope>
    <source>
        <strain evidence="6 7">DSM 24669</strain>
    </source>
</reference>
<evidence type="ECO:0000256" key="1">
    <source>
        <dbReference type="ARBA" id="ARBA00009437"/>
    </source>
</evidence>
<gene>
    <name evidence="6" type="ORF">C9I94_17695</name>
</gene>
<proteinExistence type="inferred from homology"/>
<dbReference type="InterPro" id="IPR005119">
    <property type="entry name" value="LysR_subst-bd"/>
</dbReference>
<dbReference type="STRING" id="680026.AB733_14295"/>
<dbReference type="EMBL" id="PYLZ01000010">
    <property type="protein sequence ID" value="PSW23013.1"/>
    <property type="molecule type" value="Genomic_DNA"/>
</dbReference>
<sequence length="305" mass="34621">MINPTWVKTFITLVNTGHFTQTAEKLYMTQPGVSQHIKKLEEQLGSELLIRYGKRFELTEAGQKMYEFGLQQQAQEHQFIASLSADDLYCGECKIGCSGSLAMQLYPRLLQRQQSYKQLSFHVEAGPNQSTIRNILSDDLEVGIVTRTDSNSDLVFEEIGQSSLSLILPAQFIAKQREEADRETNEPLRFDTLNALGFIHHPDGAHYASQVLTPNFPESFKSVSQLNITGYVNQLSQILLPVSQGLGYTVLPESAAESFHQPHLLHVYPLTHQVSEALYLVKKRHRPLPRRYDWFITMVKNTLAL</sequence>
<dbReference type="SUPFAM" id="SSF46785">
    <property type="entry name" value="Winged helix' DNA-binding domain"/>
    <property type="match status" value="1"/>
</dbReference>
<dbReference type="PRINTS" id="PR00039">
    <property type="entry name" value="HTHLYSR"/>
</dbReference>
<evidence type="ECO:0000256" key="3">
    <source>
        <dbReference type="ARBA" id="ARBA00023125"/>
    </source>
</evidence>
<dbReference type="AlphaFoldDB" id="A0A0J8XXF3"/>